<name>A0A9D4AKP1_9ROSI</name>
<evidence type="ECO:0000313" key="2">
    <source>
        <dbReference type="Proteomes" id="UP000828251"/>
    </source>
</evidence>
<gene>
    <name evidence="1" type="ORF">J1N35_002538</name>
</gene>
<evidence type="ECO:0000313" key="1">
    <source>
        <dbReference type="EMBL" id="KAH1131160.1"/>
    </source>
</evidence>
<dbReference type="EMBL" id="JAIQCV010000001">
    <property type="protein sequence ID" value="KAH1131160.1"/>
    <property type="molecule type" value="Genomic_DNA"/>
</dbReference>
<comment type="caution">
    <text evidence="1">The sequence shown here is derived from an EMBL/GenBank/DDBJ whole genome shotgun (WGS) entry which is preliminary data.</text>
</comment>
<organism evidence="1 2">
    <name type="scientific">Gossypium stocksii</name>
    <dbReference type="NCBI Taxonomy" id="47602"/>
    <lineage>
        <taxon>Eukaryota</taxon>
        <taxon>Viridiplantae</taxon>
        <taxon>Streptophyta</taxon>
        <taxon>Embryophyta</taxon>
        <taxon>Tracheophyta</taxon>
        <taxon>Spermatophyta</taxon>
        <taxon>Magnoliopsida</taxon>
        <taxon>eudicotyledons</taxon>
        <taxon>Gunneridae</taxon>
        <taxon>Pentapetalae</taxon>
        <taxon>rosids</taxon>
        <taxon>malvids</taxon>
        <taxon>Malvales</taxon>
        <taxon>Malvaceae</taxon>
        <taxon>Malvoideae</taxon>
        <taxon>Gossypium</taxon>
    </lineage>
</organism>
<dbReference type="AlphaFoldDB" id="A0A9D4AKP1"/>
<dbReference type="Proteomes" id="UP000828251">
    <property type="component" value="Unassembled WGS sequence"/>
</dbReference>
<reference evidence="1 2" key="1">
    <citation type="journal article" date="2021" name="Plant Biotechnol. J.">
        <title>Multi-omics assisted identification of the key and species-specific regulatory components of drought-tolerant mechanisms in Gossypium stocksii.</title>
        <authorList>
            <person name="Yu D."/>
            <person name="Ke L."/>
            <person name="Zhang D."/>
            <person name="Wu Y."/>
            <person name="Sun Y."/>
            <person name="Mei J."/>
            <person name="Sun J."/>
            <person name="Sun Y."/>
        </authorList>
    </citation>
    <scope>NUCLEOTIDE SEQUENCE [LARGE SCALE GENOMIC DNA]</scope>
    <source>
        <strain evidence="2">cv. E1</strain>
        <tissue evidence="1">Leaf</tissue>
    </source>
</reference>
<sequence length="147" mass="16857">MTNRWRVVSINLSHHLNYQWSLLSGTNLATSIGRPLEAHFARFLPLNSFRYPRTHRSGSYSMRRPSLPLGRKEKRDSQWCVVICFFSLQGKATFDGQILAILCLNVISSRDMNPTNINSVSHSFSSEKWRILSAATEMKTMTEQQGH</sequence>
<proteinExistence type="predicted"/>
<keyword evidence="2" id="KW-1185">Reference proteome</keyword>
<protein>
    <submittedName>
        <fullName evidence="1">Uncharacterized protein</fullName>
    </submittedName>
</protein>
<accession>A0A9D4AKP1</accession>